<dbReference type="GO" id="GO:0009360">
    <property type="term" value="C:DNA polymerase III complex"/>
    <property type="evidence" value="ECO:0007669"/>
    <property type="project" value="TreeGrafter"/>
</dbReference>
<gene>
    <name evidence="4" type="ORF">SAMN04488051_102364</name>
</gene>
<dbReference type="Proteomes" id="UP000198773">
    <property type="component" value="Unassembled WGS sequence"/>
</dbReference>
<name>A0A1H3ZU90_ALKAM</name>
<dbReference type="InterPro" id="IPR004622">
    <property type="entry name" value="DNA_pol_HolB"/>
</dbReference>
<dbReference type="GO" id="GO:0003887">
    <property type="term" value="F:DNA-directed DNA polymerase activity"/>
    <property type="evidence" value="ECO:0007669"/>
    <property type="project" value="UniProtKB-KW"/>
</dbReference>
<proteinExistence type="predicted"/>
<evidence type="ECO:0000256" key="2">
    <source>
        <dbReference type="ARBA" id="ARBA00022932"/>
    </source>
</evidence>
<dbReference type="GO" id="GO:0008408">
    <property type="term" value="F:3'-5' exonuclease activity"/>
    <property type="evidence" value="ECO:0007669"/>
    <property type="project" value="InterPro"/>
</dbReference>
<dbReference type="EMBL" id="FNRM01000002">
    <property type="protein sequence ID" value="SEA27277.1"/>
    <property type="molecule type" value="Genomic_DNA"/>
</dbReference>
<keyword evidence="5" id="KW-1185">Reference proteome</keyword>
<reference evidence="4 5" key="1">
    <citation type="submission" date="2016-10" db="EMBL/GenBank/DDBJ databases">
        <authorList>
            <person name="de Groot N.N."/>
        </authorList>
    </citation>
    <scope>NUCLEOTIDE SEQUENCE [LARGE SCALE GENOMIC DNA]</scope>
    <source>
        <strain evidence="4 5">CGMCC 1.3430</strain>
    </source>
</reference>
<dbReference type="SUPFAM" id="SSF52540">
    <property type="entry name" value="P-loop containing nucleoside triphosphate hydrolases"/>
    <property type="match status" value="1"/>
</dbReference>
<dbReference type="PANTHER" id="PTHR11669:SF8">
    <property type="entry name" value="DNA POLYMERASE III SUBUNIT DELTA"/>
    <property type="match status" value="1"/>
</dbReference>
<dbReference type="RefSeq" id="WP_091340671.1">
    <property type="nucleotide sequence ID" value="NZ_FNRM01000002.1"/>
</dbReference>
<comment type="catalytic activity">
    <reaction evidence="3">
        <text>DNA(n) + a 2'-deoxyribonucleoside 5'-triphosphate = DNA(n+1) + diphosphate</text>
        <dbReference type="Rhea" id="RHEA:22508"/>
        <dbReference type="Rhea" id="RHEA-COMP:17339"/>
        <dbReference type="Rhea" id="RHEA-COMP:17340"/>
        <dbReference type="ChEBI" id="CHEBI:33019"/>
        <dbReference type="ChEBI" id="CHEBI:61560"/>
        <dbReference type="ChEBI" id="CHEBI:173112"/>
        <dbReference type="EC" id="2.7.7.7"/>
    </reaction>
</comment>
<evidence type="ECO:0000313" key="4">
    <source>
        <dbReference type="EMBL" id="SEA27277.1"/>
    </source>
</evidence>
<organism evidence="4 5">
    <name type="scientific">Alkalimonas amylolytica</name>
    <dbReference type="NCBI Taxonomy" id="152573"/>
    <lineage>
        <taxon>Bacteria</taxon>
        <taxon>Pseudomonadati</taxon>
        <taxon>Pseudomonadota</taxon>
        <taxon>Gammaproteobacteria</taxon>
        <taxon>Alkalimonas</taxon>
    </lineage>
</organism>
<dbReference type="GO" id="GO:0006261">
    <property type="term" value="P:DNA-templated DNA replication"/>
    <property type="evidence" value="ECO:0007669"/>
    <property type="project" value="TreeGrafter"/>
</dbReference>
<dbReference type="STRING" id="152573.SAMN04488051_102364"/>
<evidence type="ECO:0000313" key="5">
    <source>
        <dbReference type="Proteomes" id="UP000198773"/>
    </source>
</evidence>
<evidence type="ECO:0000256" key="3">
    <source>
        <dbReference type="ARBA" id="ARBA00049244"/>
    </source>
</evidence>
<sequence length="298" mass="33890">MLPWLESSYQQLAALHQQQHFPHAILLSGCRGLGKQTLVKAMAGLLLCQSESQRKPCGQCKACQLRQAGHHPDYWQETETEGRIGVDSIRQLSRFFHEHAQQGGARVAVVPQAERMTEAAANALLKTLEEPPKGGYLLLTSDQPALLLPTILSRCQQWPLAVQHVTQAQHWLQQQSDQTLPDFLLPLISTAPLEALHWLQQGLVEQASEILLQLEYYVHDKASLQQTVQLATKSQQLPLLLSWFLRERLPSLGGYQPQRYWQLLQSFQHWCRDEKLLLGQNKQLALTALLIELKRIMV</sequence>
<dbReference type="InterPro" id="IPR050238">
    <property type="entry name" value="DNA_Rep/Repair_Clamp_Loader"/>
</dbReference>
<dbReference type="EC" id="2.7.7.7" evidence="1"/>
<dbReference type="InterPro" id="IPR027417">
    <property type="entry name" value="P-loop_NTPase"/>
</dbReference>
<accession>A0A1H3ZU90</accession>
<keyword evidence="2" id="KW-0239">DNA-directed DNA polymerase</keyword>
<dbReference type="Gene3D" id="3.40.50.300">
    <property type="entry name" value="P-loop containing nucleotide triphosphate hydrolases"/>
    <property type="match status" value="1"/>
</dbReference>
<dbReference type="AlphaFoldDB" id="A0A1H3ZU90"/>
<protein>
    <recommendedName>
        <fullName evidence="1">DNA-directed DNA polymerase</fullName>
        <ecNumber evidence="1">2.7.7.7</ecNumber>
    </recommendedName>
</protein>
<keyword evidence="2" id="KW-0548">Nucleotidyltransferase</keyword>
<dbReference type="OrthoDB" id="9811073at2"/>
<evidence type="ECO:0000256" key="1">
    <source>
        <dbReference type="ARBA" id="ARBA00012417"/>
    </source>
</evidence>
<dbReference type="Pfam" id="PF13177">
    <property type="entry name" value="DNA_pol3_delta2"/>
    <property type="match status" value="1"/>
</dbReference>
<dbReference type="NCBIfam" id="TIGR00678">
    <property type="entry name" value="holB"/>
    <property type="match status" value="1"/>
</dbReference>
<keyword evidence="2" id="KW-0808">Transferase</keyword>
<dbReference type="PANTHER" id="PTHR11669">
    <property type="entry name" value="REPLICATION FACTOR C / DNA POLYMERASE III GAMMA-TAU SUBUNIT"/>
    <property type="match status" value="1"/>
</dbReference>